<feature type="compositionally biased region" description="Basic residues" evidence="1">
    <location>
        <begin position="255"/>
        <end position="265"/>
    </location>
</feature>
<feature type="compositionally biased region" description="Basic and acidic residues" evidence="1">
    <location>
        <begin position="66"/>
        <end position="83"/>
    </location>
</feature>
<proteinExistence type="predicted"/>
<feature type="region of interest" description="Disordered" evidence="1">
    <location>
        <begin position="1"/>
        <end position="528"/>
    </location>
</feature>
<feature type="compositionally biased region" description="Basic and acidic residues" evidence="1">
    <location>
        <begin position="295"/>
        <end position="312"/>
    </location>
</feature>
<name>A0A8B7UIS7_CASCN</name>
<sequence>MSGIPGGRAGSPDQPSDTVPGARSHPAGRTGPGRSRACGGQGHRDRSRHRRKPCSAGEAPRRLRRDRAARASEPASPREKDARQVQSSPCAAGSALPARSTVTTRPRCAPRRRLRVQTAAATSAAAPHSPRGSIPRPGLSPPPPPPPLRPGARHPHPPRRARGRPAELPPPPQLLQPGPRRPRTPLVPPPAPLEPSHWPALAGAGPAPAAGVGRSLALGTGPTPVTPSGTQPLARARGGGAGAPWSPAIGPRSRGGGRRAARGRRAGGPGDPSVAGSAGSAGHREGRVLKPLGKKGAEREVRCRRERGDGGVRLRSGLGQTRRAPGTGGERGGGRGLSVPVLPRGHSAERCPGRRGSTRGSDTGTLLPPRVPAHPGPSDKGGPTPPNPGEGLRPRIPPGGHEYGAQGLPGSVRTVPPPSAAAPHSPRGSIPRPGHSPPPSPPPLRPGARHPHPPLPARGRPAELPPPPQLLQPGPRRPRTPLVPPPAPLEPSHWPALAGAGPAPAAGVGQSLALGTGPTPVTPSGTQP</sequence>
<feature type="compositionally biased region" description="Low complexity" evidence="1">
    <location>
        <begin position="495"/>
        <end position="507"/>
    </location>
</feature>
<feature type="compositionally biased region" description="Low complexity" evidence="1">
    <location>
        <begin position="199"/>
        <end position="211"/>
    </location>
</feature>
<accession>A0A8B7UIS7</accession>
<gene>
    <name evidence="2" type="primary">LOC109686564</name>
</gene>
<feature type="compositionally biased region" description="Low complexity" evidence="1">
    <location>
        <begin position="515"/>
        <end position="528"/>
    </location>
</feature>
<dbReference type="KEGG" id="ccan:109686564"/>
<feature type="compositionally biased region" description="Gly residues" evidence="1">
    <location>
        <begin position="326"/>
        <end position="336"/>
    </location>
</feature>
<feature type="compositionally biased region" description="Pro residues" evidence="1">
    <location>
        <begin position="434"/>
        <end position="445"/>
    </location>
</feature>
<organism evidence="2">
    <name type="scientific">Castor canadensis</name>
    <name type="common">American beaver</name>
    <dbReference type="NCBI Taxonomy" id="51338"/>
    <lineage>
        <taxon>Eukaryota</taxon>
        <taxon>Metazoa</taxon>
        <taxon>Chordata</taxon>
        <taxon>Craniata</taxon>
        <taxon>Vertebrata</taxon>
        <taxon>Euteleostomi</taxon>
        <taxon>Mammalia</taxon>
        <taxon>Eutheria</taxon>
        <taxon>Euarchontoglires</taxon>
        <taxon>Glires</taxon>
        <taxon>Rodentia</taxon>
        <taxon>Castorimorpha</taxon>
        <taxon>Castoridae</taxon>
        <taxon>Castor</taxon>
    </lineage>
</organism>
<protein>
    <submittedName>
        <fullName evidence="2">Basic proline-rich protein-like</fullName>
    </submittedName>
</protein>
<reference evidence="2" key="1">
    <citation type="submission" date="2025-08" db="UniProtKB">
        <authorList>
            <consortium name="RefSeq"/>
        </authorList>
    </citation>
    <scope>IDENTIFICATION</scope>
    <source>
        <tissue evidence="2">Leukocyte</tissue>
    </source>
</reference>
<dbReference type="AlphaFoldDB" id="A0A8B7UIS7"/>
<feature type="compositionally biased region" description="Low complexity" evidence="1">
    <location>
        <begin position="118"/>
        <end position="137"/>
    </location>
</feature>
<evidence type="ECO:0000313" key="2">
    <source>
        <dbReference type="RefSeq" id="XP_020019516.1"/>
    </source>
</evidence>
<feature type="compositionally biased region" description="Pro residues" evidence="1">
    <location>
        <begin position="138"/>
        <end position="149"/>
    </location>
</feature>
<dbReference type="RefSeq" id="XP_020019516.1">
    <property type="nucleotide sequence ID" value="XM_020163927.1"/>
</dbReference>
<feature type="compositionally biased region" description="Low complexity" evidence="1">
    <location>
        <begin position="354"/>
        <end position="365"/>
    </location>
</feature>
<evidence type="ECO:0000256" key="1">
    <source>
        <dbReference type="SAM" id="MobiDB-lite"/>
    </source>
</evidence>
<feature type="compositionally biased region" description="Basic residues" evidence="1">
    <location>
        <begin position="151"/>
        <end position="163"/>
    </location>
</feature>
<feature type="compositionally biased region" description="Low complexity" evidence="1">
    <location>
        <begin position="421"/>
        <end position="433"/>
    </location>
</feature>
<feature type="compositionally biased region" description="Low complexity" evidence="1">
    <location>
        <begin position="219"/>
        <end position="236"/>
    </location>
</feature>